<feature type="domain" description="RimM N-terminal" evidence="7">
    <location>
        <begin position="22"/>
        <end position="107"/>
    </location>
</feature>
<dbReference type="SUPFAM" id="SSF50346">
    <property type="entry name" value="PRC-barrel domain"/>
    <property type="match status" value="1"/>
</dbReference>
<evidence type="ECO:0000256" key="3">
    <source>
        <dbReference type="ARBA" id="ARBA00022552"/>
    </source>
</evidence>
<dbReference type="HAMAP" id="MF_00014">
    <property type="entry name" value="Ribosome_mat_RimM"/>
    <property type="match status" value="1"/>
</dbReference>
<comment type="function">
    <text evidence="5">An accessory protein needed during the final step in the assembly of 30S ribosomal subunit, possibly for assembly of the head region. Essential for efficient processing of 16S rRNA. May be needed both before and after RbfA during the maturation of 16S rRNA. It has affinity for free ribosomal 30S subunits but not for 70S ribosomes.</text>
</comment>
<reference evidence="9 10" key="1">
    <citation type="submission" date="2019-03" db="EMBL/GenBank/DDBJ databases">
        <title>Genomic analyses of the natural microbiome of Caenorhabditis elegans.</title>
        <authorList>
            <person name="Samuel B."/>
        </authorList>
    </citation>
    <scope>NUCLEOTIDE SEQUENCE [LARGE SCALE GENOMIC DNA]</scope>
    <source>
        <strain evidence="9 10">JUb18</strain>
    </source>
</reference>
<dbReference type="Proteomes" id="UP000295601">
    <property type="component" value="Unassembled WGS sequence"/>
</dbReference>
<comment type="similarity">
    <text evidence="5">Belongs to the RimM family.</text>
</comment>
<dbReference type="NCBIfam" id="TIGR02273">
    <property type="entry name" value="16S_RimM"/>
    <property type="match status" value="1"/>
</dbReference>
<keyword evidence="2 5" id="KW-0690">Ribosome biogenesis</keyword>
<dbReference type="EMBL" id="SNYA01000007">
    <property type="protein sequence ID" value="TDP90251.1"/>
    <property type="molecule type" value="Genomic_DNA"/>
</dbReference>
<evidence type="ECO:0000313" key="9">
    <source>
        <dbReference type="EMBL" id="TDP90251.1"/>
    </source>
</evidence>
<dbReference type="Gene3D" id="2.40.30.60">
    <property type="entry name" value="RimM"/>
    <property type="match status" value="1"/>
</dbReference>
<comment type="caution">
    <text evidence="9">The sequence shown here is derived from an EMBL/GenBank/DDBJ whole genome shotgun (WGS) entry which is preliminary data.</text>
</comment>
<dbReference type="InterPro" id="IPR002676">
    <property type="entry name" value="RimM_N"/>
</dbReference>
<evidence type="ECO:0000256" key="2">
    <source>
        <dbReference type="ARBA" id="ARBA00022517"/>
    </source>
</evidence>
<dbReference type="InterPro" id="IPR011033">
    <property type="entry name" value="PRC_barrel-like_sf"/>
</dbReference>
<feature type="region of interest" description="Disordered" evidence="6">
    <location>
        <begin position="190"/>
        <end position="235"/>
    </location>
</feature>
<keyword evidence="4 5" id="KW-0143">Chaperone</keyword>
<dbReference type="AlphaFoldDB" id="A0A4R6RTM5"/>
<dbReference type="SUPFAM" id="SSF50447">
    <property type="entry name" value="Translation proteins"/>
    <property type="match status" value="1"/>
</dbReference>
<comment type="domain">
    <text evidence="5">The PRC barrel domain binds ribosomal protein uS19.</text>
</comment>
<evidence type="ECO:0000256" key="5">
    <source>
        <dbReference type="HAMAP-Rule" id="MF_00014"/>
    </source>
</evidence>
<feature type="domain" description="Ribosome maturation factor RimM PRC barrel" evidence="8">
    <location>
        <begin position="121"/>
        <end position="186"/>
    </location>
</feature>
<evidence type="ECO:0000256" key="6">
    <source>
        <dbReference type="SAM" id="MobiDB-lite"/>
    </source>
</evidence>
<comment type="subunit">
    <text evidence="5">Binds ribosomal protein uS19.</text>
</comment>
<dbReference type="RefSeq" id="WP_133617443.1">
    <property type="nucleotide sequence ID" value="NZ_SNYA01000007.1"/>
</dbReference>
<feature type="region of interest" description="Disordered" evidence="6">
    <location>
        <begin position="1"/>
        <end position="25"/>
    </location>
</feature>
<comment type="subcellular location">
    <subcellularLocation>
        <location evidence="5">Cytoplasm</location>
    </subcellularLocation>
</comment>
<dbReference type="PANTHER" id="PTHR33692">
    <property type="entry name" value="RIBOSOME MATURATION FACTOR RIMM"/>
    <property type="match status" value="1"/>
</dbReference>
<evidence type="ECO:0000259" key="7">
    <source>
        <dbReference type="Pfam" id="PF01782"/>
    </source>
</evidence>
<dbReference type="GO" id="GO:0043022">
    <property type="term" value="F:ribosome binding"/>
    <property type="evidence" value="ECO:0007669"/>
    <property type="project" value="InterPro"/>
</dbReference>
<dbReference type="InterPro" id="IPR036976">
    <property type="entry name" value="RimM_N_sf"/>
</dbReference>
<protein>
    <recommendedName>
        <fullName evidence="5">Ribosome maturation factor RimM</fullName>
    </recommendedName>
</protein>
<keyword evidence="10" id="KW-1185">Reference proteome</keyword>
<accession>A0A4R6RTM5</accession>
<sequence length="235" mass="25185">MADAPGRAHAPRPASGAGSLRVGRLTKPHGLKGGIKLELFTDNPELRFTPGAEFHLQVPEDSPWFGRAITMRELRWFNESPVGFFEELNDRSDAESIVRAILWIDEQAVADGEEDNAWYDHQLVGLDVVRDSEKLGTVAEVRHFPAQDLLVVNTEAGAVLVPFVEAIVPRVDIEAGIVYVTPPTGLFEDREAEIAGGPGSGPAPERTSTPSADATAGPADSEVATTEPVAEDPSA</sequence>
<dbReference type="InterPro" id="IPR056792">
    <property type="entry name" value="PRC_RimM"/>
</dbReference>
<dbReference type="OrthoDB" id="5381335at2"/>
<dbReference type="GO" id="GO:0005737">
    <property type="term" value="C:cytoplasm"/>
    <property type="evidence" value="ECO:0007669"/>
    <property type="project" value="UniProtKB-SubCell"/>
</dbReference>
<keyword evidence="3 5" id="KW-0698">rRNA processing</keyword>
<dbReference type="InterPro" id="IPR009000">
    <property type="entry name" value="Transl_B-barrel_sf"/>
</dbReference>
<dbReference type="GO" id="GO:0005840">
    <property type="term" value="C:ribosome"/>
    <property type="evidence" value="ECO:0007669"/>
    <property type="project" value="InterPro"/>
</dbReference>
<gene>
    <name evidence="5" type="primary">rimM</name>
    <name evidence="9" type="ORF">EDF62_2819</name>
</gene>
<evidence type="ECO:0000313" key="10">
    <source>
        <dbReference type="Proteomes" id="UP000295601"/>
    </source>
</evidence>
<evidence type="ECO:0000256" key="1">
    <source>
        <dbReference type="ARBA" id="ARBA00022490"/>
    </source>
</evidence>
<keyword evidence="1 5" id="KW-0963">Cytoplasm</keyword>
<evidence type="ECO:0000259" key="8">
    <source>
        <dbReference type="Pfam" id="PF24986"/>
    </source>
</evidence>
<name>A0A4R6RTM5_9MICO</name>
<organism evidence="9 10">
    <name type="scientific">Leucobacter luti</name>
    <dbReference type="NCBI Taxonomy" id="340320"/>
    <lineage>
        <taxon>Bacteria</taxon>
        <taxon>Bacillati</taxon>
        <taxon>Actinomycetota</taxon>
        <taxon>Actinomycetes</taxon>
        <taxon>Micrococcales</taxon>
        <taxon>Microbacteriaceae</taxon>
        <taxon>Leucobacter</taxon>
    </lineage>
</organism>
<dbReference type="GO" id="GO:0042274">
    <property type="term" value="P:ribosomal small subunit biogenesis"/>
    <property type="evidence" value="ECO:0007669"/>
    <property type="project" value="UniProtKB-UniRule"/>
</dbReference>
<dbReference type="GO" id="GO:0006364">
    <property type="term" value="P:rRNA processing"/>
    <property type="evidence" value="ECO:0007669"/>
    <property type="project" value="UniProtKB-UniRule"/>
</dbReference>
<dbReference type="Pfam" id="PF01782">
    <property type="entry name" value="RimM"/>
    <property type="match status" value="1"/>
</dbReference>
<evidence type="ECO:0000256" key="4">
    <source>
        <dbReference type="ARBA" id="ARBA00023186"/>
    </source>
</evidence>
<dbReference type="PANTHER" id="PTHR33692:SF1">
    <property type="entry name" value="RIBOSOME MATURATION FACTOR RIMM"/>
    <property type="match status" value="1"/>
</dbReference>
<dbReference type="Pfam" id="PF24986">
    <property type="entry name" value="PRC_RimM"/>
    <property type="match status" value="1"/>
</dbReference>
<dbReference type="InterPro" id="IPR011961">
    <property type="entry name" value="RimM"/>
</dbReference>
<proteinExistence type="inferred from homology"/>
<dbReference type="Gene3D" id="2.30.30.240">
    <property type="entry name" value="PRC-barrel domain"/>
    <property type="match status" value="1"/>
</dbReference>